<evidence type="ECO:0000256" key="3">
    <source>
        <dbReference type="SAM" id="SignalP"/>
    </source>
</evidence>
<dbReference type="AlphaFoldDB" id="A0AAJ4WCU6"/>
<dbReference type="PRINTS" id="PR01484">
    <property type="entry name" value="PRTACTNFAMLY"/>
</dbReference>
<evidence type="ECO:0000313" key="5">
    <source>
        <dbReference type="EMBL" id="SFD28921.1"/>
    </source>
</evidence>
<dbReference type="Proteomes" id="UP000226420">
    <property type="component" value="Unassembled WGS sequence"/>
</dbReference>
<evidence type="ECO:0000256" key="1">
    <source>
        <dbReference type="ARBA" id="ARBA00022729"/>
    </source>
</evidence>
<dbReference type="Gene3D" id="2.40.128.130">
    <property type="entry name" value="Autotransporter beta-domain"/>
    <property type="match status" value="1"/>
</dbReference>
<dbReference type="GO" id="GO:0019867">
    <property type="term" value="C:outer membrane"/>
    <property type="evidence" value="ECO:0007669"/>
    <property type="project" value="InterPro"/>
</dbReference>
<comment type="caution">
    <text evidence="5">The sequence shown here is derived from an EMBL/GenBank/DDBJ whole genome shotgun (WGS) entry which is preliminary data.</text>
</comment>
<dbReference type="InterPro" id="IPR006315">
    <property type="entry name" value="OM_autotransptr_brl_dom"/>
</dbReference>
<dbReference type="SUPFAM" id="SSF51126">
    <property type="entry name" value="Pectin lyase-like"/>
    <property type="match status" value="1"/>
</dbReference>
<feature type="domain" description="Autotransporter" evidence="4">
    <location>
        <begin position="379"/>
        <end position="646"/>
    </location>
</feature>
<dbReference type="Pfam" id="PF03212">
    <property type="entry name" value="Pertactin"/>
    <property type="match status" value="1"/>
</dbReference>
<dbReference type="InterPro" id="IPR012332">
    <property type="entry name" value="Autotransporter_pectin_lyase_C"/>
</dbReference>
<gene>
    <name evidence="5" type="ORF">SAMN02745723_11227</name>
</gene>
<dbReference type="NCBIfam" id="TIGR01414">
    <property type="entry name" value="autotrans_barl"/>
    <property type="match status" value="1"/>
</dbReference>
<dbReference type="SUPFAM" id="SSF103515">
    <property type="entry name" value="Autotransporter"/>
    <property type="match status" value="1"/>
</dbReference>
<protein>
    <submittedName>
        <fullName evidence="5">Outer membrane autotransporter barrel domain-containing protein</fullName>
    </submittedName>
</protein>
<reference evidence="5 6" key="1">
    <citation type="submission" date="2016-10" db="EMBL/GenBank/DDBJ databases">
        <authorList>
            <person name="Varghese N."/>
            <person name="Submissions S."/>
        </authorList>
    </citation>
    <scope>NUCLEOTIDE SEQUENCE [LARGE SCALE GENOMIC DNA]</scope>
    <source>
        <strain evidence="5 6">DSM 5563</strain>
    </source>
</reference>
<sequence length="646" mass="68871">MEKTLLAYIIGASFLGFSGGAIAYTENVDGITVNNEIVSIPENTAGQGNQSVSNGGIINNNIVRDNGTIFIRYEGRANDTTVDQNGRLSVENSVINNTQVNAGGSLDMYFDSRSIGYLNIAQGGKLSISNTDHTAIDVTTNNPAKAANITIENLNVAGTVSIGPTWLNGELEDFAPMPSTKGTSLITQINNLVLQDGYVDLIAYSPAAQPNRLEINNLSGQGNFAITTQLADKMGDFIHIANKATGQFGLMVNDSGKEPQTTAPLTVVHVNSGDANFSLLNANNVVDLGVYQYKLYSAKSGESTDWYLNPVPVKLEDLQESGDANSAGNGNGNGNGSGTVNRTLSSSAKGVLNMAAAPRHILSAELSTLRQRQGDLSLDKAGNAGVWVRYTNDTSRLSDNKHTSFKNTLNGLEIGGDKQIDLNQSKLLVGVFTSYSNSDVKFDNGGNGEIRSYGGGAYLTYLDISGFYIDSVLKGNHLSNEIRTQMSSGNTGTGSYSQNAITASLESGFNIPLYQTYAIEPYAKVQYSNIGSANYTLSNGMNAHIDNADSVQGELGTLFSTQFSSGQMLVKPYAKLAVAREFIKSNKVDINDIGFNNNFSGNVGKYGLGLDAAITNHASVYAEVDYQNGNKVETPVRVDAGFRIRF</sequence>
<dbReference type="PANTHER" id="PTHR35037:SF7">
    <property type="entry name" value="AUTOTRANSPORTER"/>
    <property type="match status" value="1"/>
</dbReference>
<dbReference type="InterPro" id="IPR036709">
    <property type="entry name" value="Autotransporte_beta_dom_sf"/>
</dbReference>
<accession>A0AAJ4WCU6</accession>
<evidence type="ECO:0000259" key="4">
    <source>
        <dbReference type="PROSITE" id="PS51208"/>
    </source>
</evidence>
<dbReference type="InterPro" id="IPR004899">
    <property type="entry name" value="Pertactin_central"/>
</dbReference>
<dbReference type="PROSITE" id="PS51208">
    <property type="entry name" value="AUTOTRANSPORTER"/>
    <property type="match status" value="1"/>
</dbReference>
<dbReference type="EMBL" id="FOLW01000012">
    <property type="protein sequence ID" value="SFD28921.1"/>
    <property type="molecule type" value="Genomic_DNA"/>
</dbReference>
<dbReference type="SMART" id="SM00869">
    <property type="entry name" value="Autotransporter"/>
    <property type="match status" value="1"/>
</dbReference>
<dbReference type="PANTHER" id="PTHR35037">
    <property type="entry name" value="C-TERMINAL REGION OF AIDA-LIKE PROTEIN"/>
    <property type="match status" value="1"/>
</dbReference>
<feature type="region of interest" description="Disordered" evidence="2">
    <location>
        <begin position="320"/>
        <end position="343"/>
    </location>
</feature>
<feature type="chain" id="PRO_5042544876" evidence="3">
    <location>
        <begin position="24"/>
        <end position="646"/>
    </location>
</feature>
<dbReference type="InterPro" id="IPR011050">
    <property type="entry name" value="Pectin_lyase_fold/virulence"/>
</dbReference>
<dbReference type="InterPro" id="IPR051551">
    <property type="entry name" value="Autotransporter_adhesion"/>
</dbReference>
<dbReference type="InterPro" id="IPR005546">
    <property type="entry name" value="Autotransporte_beta"/>
</dbReference>
<evidence type="ECO:0000313" key="6">
    <source>
        <dbReference type="Proteomes" id="UP000226420"/>
    </source>
</evidence>
<feature type="signal peptide" evidence="3">
    <location>
        <begin position="1"/>
        <end position="23"/>
    </location>
</feature>
<keyword evidence="1 3" id="KW-0732">Signal</keyword>
<dbReference type="RefSeq" id="WP_074824315.1">
    <property type="nucleotide sequence ID" value="NZ_FOLW01000012.1"/>
</dbReference>
<dbReference type="Pfam" id="PF03797">
    <property type="entry name" value="Autotransporter"/>
    <property type="match status" value="1"/>
</dbReference>
<evidence type="ECO:0000256" key="2">
    <source>
        <dbReference type="SAM" id="MobiDB-lite"/>
    </source>
</evidence>
<proteinExistence type="predicted"/>
<organism evidence="5 6">
    <name type="scientific">Pragia fontium DSM 5563 = ATCC 49100</name>
    <dbReference type="NCBI Taxonomy" id="1122977"/>
    <lineage>
        <taxon>Bacteria</taxon>
        <taxon>Pseudomonadati</taxon>
        <taxon>Pseudomonadota</taxon>
        <taxon>Gammaproteobacteria</taxon>
        <taxon>Enterobacterales</taxon>
        <taxon>Budviciaceae</taxon>
        <taxon>Pragia</taxon>
    </lineage>
</organism>
<dbReference type="InterPro" id="IPR003991">
    <property type="entry name" value="Pertactin_virulence_factor"/>
</dbReference>
<dbReference type="Gene3D" id="2.160.20.20">
    <property type="match status" value="1"/>
</dbReference>
<name>A0AAJ4WCU6_9GAMM</name>